<dbReference type="SUPFAM" id="SSF52540">
    <property type="entry name" value="P-loop containing nucleoside triphosphate hydrolases"/>
    <property type="match status" value="1"/>
</dbReference>
<keyword evidence="2" id="KW-1185">Reference proteome</keyword>
<organism evidence="1 2">
    <name type="scientific">Halomarina ordinaria</name>
    <dbReference type="NCBI Taxonomy" id="3033939"/>
    <lineage>
        <taxon>Archaea</taxon>
        <taxon>Methanobacteriati</taxon>
        <taxon>Methanobacteriota</taxon>
        <taxon>Stenosarchaea group</taxon>
        <taxon>Halobacteria</taxon>
        <taxon>Halobacteriales</taxon>
        <taxon>Natronomonadaceae</taxon>
        <taxon>Halomarina</taxon>
    </lineage>
</organism>
<dbReference type="RefSeq" id="WP_304449162.1">
    <property type="nucleotide sequence ID" value="NZ_JARRAH010000001.1"/>
</dbReference>
<dbReference type="EMBL" id="JBHSXM010000001">
    <property type="protein sequence ID" value="MFC6837497.1"/>
    <property type="molecule type" value="Genomic_DNA"/>
</dbReference>
<dbReference type="Proteomes" id="UP001596406">
    <property type="component" value="Unassembled WGS sequence"/>
</dbReference>
<evidence type="ECO:0000313" key="2">
    <source>
        <dbReference type="Proteomes" id="UP001596406"/>
    </source>
</evidence>
<gene>
    <name evidence="1" type="ORF">ACFQHK_13365</name>
</gene>
<dbReference type="Gene3D" id="3.40.50.300">
    <property type="entry name" value="P-loop containing nucleotide triphosphate hydrolases"/>
    <property type="match status" value="1"/>
</dbReference>
<comment type="caution">
    <text evidence="1">The sequence shown here is derived from an EMBL/GenBank/DDBJ whole genome shotgun (WGS) entry which is preliminary data.</text>
</comment>
<evidence type="ECO:0000313" key="1">
    <source>
        <dbReference type="EMBL" id="MFC6837497.1"/>
    </source>
</evidence>
<name>A0ABD5UGC5_9EURY</name>
<protein>
    <submittedName>
        <fullName evidence="1">RAD55 family ATPase</fullName>
    </submittedName>
</protein>
<reference evidence="1 2" key="1">
    <citation type="journal article" date="2019" name="Int. J. Syst. Evol. Microbiol.">
        <title>The Global Catalogue of Microorganisms (GCM) 10K type strain sequencing project: providing services to taxonomists for standard genome sequencing and annotation.</title>
        <authorList>
            <consortium name="The Broad Institute Genomics Platform"/>
            <consortium name="The Broad Institute Genome Sequencing Center for Infectious Disease"/>
            <person name="Wu L."/>
            <person name="Ma J."/>
        </authorList>
    </citation>
    <scope>NUCLEOTIDE SEQUENCE [LARGE SCALE GENOMIC DNA]</scope>
    <source>
        <strain evidence="1 2">PSRA2</strain>
    </source>
</reference>
<proteinExistence type="predicted"/>
<dbReference type="InterPro" id="IPR027417">
    <property type="entry name" value="P-loop_NTPase"/>
</dbReference>
<accession>A0ABD5UGC5</accession>
<dbReference type="InterPro" id="IPR055549">
    <property type="entry name" value="DUF7125"/>
</dbReference>
<dbReference type="AlphaFoldDB" id="A0ABD5UGC5"/>
<dbReference type="Pfam" id="PF23442">
    <property type="entry name" value="DUF7125"/>
    <property type="match status" value="1"/>
</dbReference>
<sequence>MSTLDRLLGGGFAPGSVVALVTPAAAQVDPLLAAFVADRDVCYLSTERPAGELRRQYDTARGRFDVGRTSADDLLAAPEAALDSAAQELVVVDPVNALEGTGDEARYRAFLDAVKRRVDETGGIALLHCVEMGSPDLRDRTLYRADAVCHLVQTVDATAVTTSLVVPKHRGGRPLLDPVKLDLTDRVRVDTSRDI</sequence>